<dbReference type="EMBL" id="MCFG01000166">
    <property type="protein sequence ID" value="ORX79730.1"/>
    <property type="molecule type" value="Genomic_DNA"/>
</dbReference>
<dbReference type="Proteomes" id="UP000193944">
    <property type="component" value="Unassembled WGS sequence"/>
</dbReference>
<dbReference type="AlphaFoldDB" id="A0A1Y1X1Q1"/>
<dbReference type="OrthoDB" id="2140842at2759"/>
<dbReference type="InterPro" id="IPR007612">
    <property type="entry name" value="LOR"/>
</dbReference>
<proteinExistence type="inferred from homology"/>
<keyword evidence="3" id="KW-1185">Reference proteome</keyword>
<dbReference type="InterPro" id="IPR025659">
    <property type="entry name" value="Tubby-like_C"/>
</dbReference>
<comment type="caution">
    <text evidence="2">The sequence shown here is derived from an EMBL/GenBank/DDBJ whole genome shotgun (WGS) entry which is preliminary data.</text>
</comment>
<reference evidence="2 3" key="1">
    <citation type="submission" date="2016-08" db="EMBL/GenBank/DDBJ databases">
        <title>A Parts List for Fungal Cellulosomes Revealed by Comparative Genomics.</title>
        <authorList>
            <consortium name="DOE Joint Genome Institute"/>
            <person name="Haitjema C.H."/>
            <person name="Gilmore S.P."/>
            <person name="Henske J.K."/>
            <person name="Solomon K.V."/>
            <person name="De Groot R."/>
            <person name="Kuo A."/>
            <person name="Mondo S.J."/>
            <person name="Salamov A.A."/>
            <person name="Labutti K."/>
            <person name="Zhao Z."/>
            <person name="Chiniquy J."/>
            <person name="Barry K."/>
            <person name="Brewer H.M."/>
            <person name="Purvine S.O."/>
            <person name="Wright A.T."/>
            <person name="Boxma B."/>
            <person name="Van Alen T."/>
            <person name="Hackstein J.H."/>
            <person name="Baker S.E."/>
            <person name="Grigoriev I.V."/>
            <person name="O'Malley M.A."/>
        </authorList>
    </citation>
    <scope>NUCLEOTIDE SEQUENCE [LARGE SCALE GENOMIC DNA]</scope>
    <source>
        <strain evidence="2 3">S4</strain>
    </source>
</reference>
<accession>A0A1Y1X1Q1</accession>
<evidence type="ECO:0000313" key="3">
    <source>
        <dbReference type="Proteomes" id="UP000193944"/>
    </source>
</evidence>
<evidence type="ECO:0008006" key="4">
    <source>
        <dbReference type="Google" id="ProtNLM"/>
    </source>
</evidence>
<protein>
    <recommendedName>
        <fullName evidence="4">DUF567-domain-containing protein</fullName>
    </recommendedName>
</protein>
<dbReference type="SUPFAM" id="SSF54518">
    <property type="entry name" value="Tubby C-terminal domain-like"/>
    <property type="match status" value="1"/>
</dbReference>
<evidence type="ECO:0000256" key="1">
    <source>
        <dbReference type="ARBA" id="ARBA00005437"/>
    </source>
</evidence>
<comment type="similarity">
    <text evidence="1">Belongs to the LOR family.</text>
</comment>
<dbReference type="Gene3D" id="2.40.160.200">
    <property type="entry name" value="LURP1-related"/>
    <property type="match status" value="1"/>
</dbReference>
<gene>
    <name evidence="2" type="ORF">BCR32DRAFT_328015</name>
</gene>
<name>A0A1Y1X1Q1_9FUNG</name>
<organism evidence="2 3">
    <name type="scientific">Anaeromyces robustus</name>
    <dbReference type="NCBI Taxonomy" id="1754192"/>
    <lineage>
        <taxon>Eukaryota</taxon>
        <taxon>Fungi</taxon>
        <taxon>Fungi incertae sedis</taxon>
        <taxon>Chytridiomycota</taxon>
        <taxon>Chytridiomycota incertae sedis</taxon>
        <taxon>Neocallimastigomycetes</taxon>
        <taxon>Neocallimastigales</taxon>
        <taxon>Neocallimastigaceae</taxon>
        <taxon>Anaeromyces</taxon>
    </lineage>
</organism>
<evidence type="ECO:0000313" key="2">
    <source>
        <dbReference type="EMBL" id="ORX79730.1"/>
    </source>
</evidence>
<reference evidence="2 3" key="2">
    <citation type="submission" date="2016-08" db="EMBL/GenBank/DDBJ databases">
        <title>Pervasive Adenine N6-methylation of Active Genes in Fungi.</title>
        <authorList>
            <consortium name="DOE Joint Genome Institute"/>
            <person name="Mondo S.J."/>
            <person name="Dannebaum R.O."/>
            <person name="Kuo R.C."/>
            <person name="Labutti K."/>
            <person name="Haridas S."/>
            <person name="Kuo A."/>
            <person name="Salamov A."/>
            <person name="Ahrendt S.R."/>
            <person name="Lipzen A."/>
            <person name="Sullivan W."/>
            <person name="Andreopoulos W.B."/>
            <person name="Clum A."/>
            <person name="Lindquist E."/>
            <person name="Daum C."/>
            <person name="Ramamoorthy G.K."/>
            <person name="Gryganskyi A."/>
            <person name="Culley D."/>
            <person name="Magnuson J.K."/>
            <person name="James T.Y."/>
            <person name="O'Malley M.A."/>
            <person name="Stajich J.E."/>
            <person name="Spatafora J.W."/>
            <person name="Visel A."/>
            <person name="Grigoriev I.V."/>
        </authorList>
    </citation>
    <scope>NUCLEOTIDE SEQUENCE [LARGE SCALE GENOMIC DNA]</scope>
    <source>
        <strain evidence="2 3">S4</strain>
    </source>
</reference>
<dbReference type="InterPro" id="IPR038595">
    <property type="entry name" value="LOR_sf"/>
</dbReference>
<sequence length="209" mass="23083">MVNYNEQLMSKAVMTAGIDIAVSLSNIGEKRVLVKPATFTLEKSCFSNQADKLCYQLSEKSIFGFKKAKVLEDMDEQPLLVVKDGSSSDIEILSGTSDKKVLAKIVKGNSHTDAEKYTVTFYNQATEKNETLSMNCATSYRSCGIFYGVEEEGAPMICRIHEVKTKAFLGTKTKLEIEMASGVDSMFMCAFAICLNELKVKSCIDDIID</sequence>
<dbReference type="Pfam" id="PF04525">
    <property type="entry name" value="LOR"/>
    <property type="match status" value="1"/>
</dbReference>